<feature type="transmembrane region" description="Helical" evidence="33">
    <location>
        <begin position="66"/>
        <end position="84"/>
    </location>
</feature>
<dbReference type="SUPFAM" id="SSF53098">
    <property type="entry name" value="Ribonuclease H-like"/>
    <property type="match status" value="1"/>
</dbReference>
<evidence type="ECO:0000256" key="31">
    <source>
        <dbReference type="ARBA" id="ARBA00034430"/>
    </source>
</evidence>
<feature type="transmembrane region" description="Helical" evidence="33">
    <location>
        <begin position="197"/>
        <end position="223"/>
    </location>
</feature>
<keyword evidence="23" id="KW-0406">Ion transport</keyword>
<evidence type="ECO:0000256" key="27">
    <source>
        <dbReference type="ARBA" id="ARBA00023329"/>
    </source>
</evidence>
<keyword evidence="19" id="KW-0112">Calmodulin-binding</keyword>
<dbReference type="Gene3D" id="1.10.287.70">
    <property type="match status" value="1"/>
</dbReference>
<dbReference type="FunFam" id="1.20.120.350:FF:000017">
    <property type="entry name" value="potassium voltage-gated channel subfamily KQT member 1"/>
    <property type="match status" value="1"/>
</dbReference>
<keyword evidence="17" id="KW-0256">Endoplasmic reticulum</keyword>
<dbReference type="PRINTS" id="PR00169">
    <property type="entry name" value="KCHANNEL"/>
</dbReference>
<dbReference type="InterPro" id="IPR003937">
    <property type="entry name" value="K_chnl_volt-dep_KCNQ"/>
</dbReference>
<evidence type="ECO:0000256" key="3">
    <source>
        <dbReference type="ARBA" id="ARBA00004187"/>
    </source>
</evidence>
<sequence>MVLICLIFSVLSTIDQYEEFANETLFYMEIVLVLFFGLEYVIRLWSAGCRSKYQSVRGRLLFARKPISVIDLLVVVASIVVLAVGSNGQVFATSAIRGVRFLQILRMLHVDRQGGTWRLLGSVVYIHRQELITTLYIGFLGLIFSSYFVYLAEKDTTSQDGTETDFTSYADALWWGVITVTTIGYGDTVPQTWMGRIVASCFSVFAISFFALPAGILGSGFALKVQQKQRQKHFNRQIPTAASLIQCLWRCYAASHKFQSSATWTHHMQEKIHYDRHHHHHHSKSQQNISSSQSTSALTRMARRASYLKKRRFSKSSNNVLDRHESIGSVSGNVECNRQTYDTPVVLHGSSQDVTIEDDEESREISKPEILTEEHKTMIRVIRKIKFFVARRKFQMARKPYDVRDVIEQYSQGHLNMMVRIKELQRRLDQTIGKPFYHGGSKDRQRSTLCSRVAHIEQQIDRLDTKMDKVLNLLSEVVINTKTCKAITDTEQEKSLISTLPKIMMLFDCDEDDIEVLQKTLHKSEKHEKCITPEMNVNVKNMMNCAEEKEPDEFIYDLHEEDVELKGNAEKRQSKRKLTSLIEPDIIHKKLKKAKKLNSRLERLLKIKSRRNKIPSDPKLSPLYTEREMKWTTFEANKDIKSSESDNPNAHSVISTFQVEPKLLNKSDRLKRESKENCTVQESEGTKSNNQMNDIKINSVSICVNSSLNSIPTEDRIVAMDCEFVGVHPKNKSALGRCSVVDFYGNVLYDQFVKPDEPIFTYRTKWSGIRKRHLKNAIPFAIAHQQIWNLLLGKIIVGHALFNDFKVMKIQYTGKHVRDTASYKPLRALANLSENCAPKLKNLSQILLGRTIQEKEHCSVEDSIATLDLYKLVSRDWEQSILDKEIRRQTNDKTDILDNNEEETCDSKCDSKSYLSDEFWPQYLFPSN</sequence>
<evidence type="ECO:0000256" key="23">
    <source>
        <dbReference type="ARBA" id="ARBA00023065"/>
    </source>
</evidence>
<evidence type="ECO:0000256" key="10">
    <source>
        <dbReference type="ARBA" id="ARBA00019342"/>
    </source>
</evidence>
<keyword evidence="24 33" id="KW-0472">Membrane</keyword>
<keyword evidence="26" id="KW-0407">Ion channel</keyword>
<keyword evidence="14 33" id="KW-0812">Transmembrane</keyword>
<evidence type="ECO:0000256" key="28">
    <source>
        <dbReference type="ARBA" id="ARBA00029687"/>
    </source>
</evidence>
<dbReference type="FunFam" id="3.30.420.10:FF:000007">
    <property type="entry name" value="Interferon-stimulated exonuclease gene 20"/>
    <property type="match status" value="1"/>
</dbReference>
<dbReference type="OrthoDB" id="8879391at2759"/>
<dbReference type="GO" id="GO:0016323">
    <property type="term" value="C:basolateral plasma membrane"/>
    <property type="evidence" value="ECO:0007669"/>
    <property type="project" value="UniProtKB-SubCell"/>
</dbReference>
<evidence type="ECO:0000256" key="26">
    <source>
        <dbReference type="ARBA" id="ARBA00023303"/>
    </source>
</evidence>
<keyword evidence="16" id="KW-0378">Hydrolase</keyword>
<dbReference type="PRINTS" id="PR01459">
    <property type="entry name" value="KCNQCHANNEL"/>
</dbReference>
<keyword evidence="25" id="KW-0539">Nucleus</keyword>
<evidence type="ECO:0000256" key="9">
    <source>
        <dbReference type="ARBA" id="ARBA00016937"/>
    </source>
</evidence>
<dbReference type="InterPro" id="IPR037431">
    <property type="entry name" value="REX4_DEDDh_dom"/>
</dbReference>
<evidence type="ECO:0000256" key="33">
    <source>
        <dbReference type="SAM" id="Phobius"/>
    </source>
</evidence>
<gene>
    <name evidence="35" type="ORF">MCOR_12935</name>
</gene>
<dbReference type="InterPro" id="IPR013520">
    <property type="entry name" value="Ribonucl_H"/>
</dbReference>
<dbReference type="SUPFAM" id="SSF81324">
    <property type="entry name" value="Voltage-gated potassium channels"/>
    <property type="match status" value="1"/>
</dbReference>
<feature type="region of interest" description="Disordered" evidence="32">
    <location>
        <begin position="671"/>
        <end position="691"/>
    </location>
</feature>
<feature type="domain" description="Exonuclease" evidence="34">
    <location>
        <begin position="716"/>
        <end position="879"/>
    </location>
</feature>
<feature type="compositionally biased region" description="Polar residues" evidence="32">
    <location>
        <begin position="677"/>
        <end position="691"/>
    </location>
</feature>
<accession>A0A6J8AZT7</accession>
<evidence type="ECO:0000256" key="32">
    <source>
        <dbReference type="SAM" id="MobiDB-lite"/>
    </source>
</evidence>
<evidence type="ECO:0000256" key="1">
    <source>
        <dbReference type="ARBA" id="ARBA00004123"/>
    </source>
</evidence>
<keyword evidence="21" id="KW-0630">Potassium</keyword>
<evidence type="ECO:0000256" key="11">
    <source>
        <dbReference type="ARBA" id="ARBA00022448"/>
    </source>
</evidence>
<feature type="transmembrane region" description="Helical" evidence="33">
    <location>
        <begin position="26"/>
        <end position="45"/>
    </location>
</feature>
<evidence type="ECO:0000256" key="29">
    <source>
        <dbReference type="ARBA" id="ARBA00030121"/>
    </source>
</evidence>
<evidence type="ECO:0000256" key="12">
    <source>
        <dbReference type="ARBA" id="ARBA00022475"/>
    </source>
</evidence>
<evidence type="ECO:0000256" key="20">
    <source>
        <dbReference type="ARBA" id="ARBA00022882"/>
    </source>
</evidence>
<dbReference type="GO" id="GO:0008408">
    <property type="term" value="F:3'-5' exonuclease activity"/>
    <property type="evidence" value="ECO:0007669"/>
    <property type="project" value="InterPro"/>
</dbReference>
<dbReference type="GO" id="GO:0005783">
    <property type="term" value="C:endoplasmic reticulum"/>
    <property type="evidence" value="ECO:0007669"/>
    <property type="project" value="UniProtKB-SubCell"/>
</dbReference>
<dbReference type="Gene3D" id="3.30.420.10">
    <property type="entry name" value="Ribonuclease H-like superfamily/Ribonuclease H"/>
    <property type="match status" value="1"/>
</dbReference>
<evidence type="ECO:0000256" key="21">
    <source>
        <dbReference type="ARBA" id="ARBA00022958"/>
    </source>
</evidence>
<evidence type="ECO:0000256" key="24">
    <source>
        <dbReference type="ARBA" id="ARBA00023136"/>
    </source>
</evidence>
<dbReference type="Pfam" id="PF00520">
    <property type="entry name" value="Ion_trans"/>
    <property type="match status" value="1"/>
</dbReference>
<evidence type="ECO:0000256" key="8">
    <source>
        <dbReference type="ARBA" id="ARBA00010489"/>
    </source>
</evidence>
<name>A0A6J8AZT7_MYTCO</name>
<dbReference type="PANTHER" id="PTHR47735:SF14">
    <property type="entry name" value="POTASSIUM VOLTAGE-GATED CHANNEL SUBFAMILY KQT MEMBER 1"/>
    <property type="match status" value="1"/>
</dbReference>
<evidence type="ECO:0000256" key="15">
    <source>
        <dbReference type="ARBA" id="ARBA00022722"/>
    </source>
</evidence>
<evidence type="ECO:0000256" key="30">
    <source>
        <dbReference type="ARBA" id="ARBA00032659"/>
    </source>
</evidence>
<evidence type="ECO:0000259" key="34">
    <source>
        <dbReference type="SMART" id="SM00479"/>
    </source>
</evidence>
<evidence type="ECO:0000256" key="14">
    <source>
        <dbReference type="ARBA" id="ARBA00022692"/>
    </source>
</evidence>
<evidence type="ECO:0000256" key="22">
    <source>
        <dbReference type="ARBA" id="ARBA00022989"/>
    </source>
</evidence>
<keyword evidence="36" id="KW-1185">Reference proteome</keyword>
<evidence type="ECO:0000256" key="2">
    <source>
        <dbReference type="ARBA" id="ARBA00004156"/>
    </source>
</evidence>
<evidence type="ECO:0000256" key="17">
    <source>
        <dbReference type="ARBA" id="ARBA00022824"/>
    </source>
</evidence>
<feature type="compositionally biased region" description="Basic residues" evidence="32">
    <location>
        <begin position="274"/>
        <end position="284"/>
    </location>
</feature>
<evidence type="ECO:0000256" key="18">
    <source>
        <dbReference type="ARBA" id="ARBA00022839"/>
    </source>
</evidence>
<dbReference type="GO" id="GO:0003676">
    <property type="term" value="F:nucleic acid binding"/>
    <property type="evidence" value="ECO:0007669"/>
    <property type="project" value="InterPro"/>
</dbReference>
<dbReference type="InterPro" id="IPR013821">
    <property type="entry name" value="K_chnl_volt-dep_KCNQ_C"/>
</dbReference>
<comment type="subcellular location">
    <subcellularLocation>
        <location evidence="3">Basolateral cell membrane</location>
    </subcellularLocation>
    <subcellularLocation>
        <location evidence="6">Cell membrane</location>
        <topology evidence="6">Multi-pass membrane protein</topology>
    </subcellularLocation>
    <subcellularLocation>
        <location evidence="2">Cytoplasmic vesicle membrane</location>
    </subcellularLocation>
    <subcellularLocation>
        <location evidence="4">Endoplasmic reticulum</location>
    </subcellularLocation>
    <subcellularLocation>
        <location evidence="5">Membrane raft</location>
    </subcellularLocation>
    <subcellularLocation>
        <location evidence="1">Nucleus</location>
    </subcellularLocation>
</comment>
<dbReference type="GO" id="GO:0003008">
    <property type="term" value="P:system process"/>
    <property type="evidence" value="ECO:0007669"/>
    <property type="project" value="UniProtKB-ARBA"/>
</dbReference>
<dbReference type="Proteomes" id="UP000507470">
    <property type="component" value="Unassembled WGS sequence"/>
</dbReference>
<dbReference type="GO" id="GO:0030659">
    <property type="term" value="C:cytoplasmic vesicle membrane"/>
    <property type="evidence" value="ECO:0007669"/>
    <property type="project" value="UniProtKB-SubCell"/>
</dbReference>
<keyword evidence="15" id="KW-0540">Nuclease</keyword>
<dbReference type="SMART" id="SM00479">
    <property type="entry name" value="EXOIII"/>
    <property type="match status" value="1"/>
</dbReference>
<comment type="similarity">
    <text evidence="8">Belongs to the REXO4 family.</text>
</comment>
<evidence type="ECO:0000256" key="6">
    <source>
        <dbReference type="ARBA" id="ARBA00004651"/>
    </source>
</evidence>
<dbReference type="Pfam" id="PF00929">
    <property type="entry name" value="RNase_T"/>
    <property type="match status" value="1"/>
</dbReference>
<dbReference type="Gene3D" id="6.10.140.1910">
    <property type="match status" value="2"/>
</dbReference>
<protein>
    <recommendedName>
        <fullName evidence="10">Potassium voltage-gated channel subfamily KQT member 1</fullName>
    </recommendedName>
    <alternativeName>
        <fullName evidence="30">IKs producing slow voltage-gated potassium channel subunit alpha KvLQT1</fullName>
    </alternativeName>
    <alternativeName>
        <fullName evidence="28">KQT-like 1</fullName>
    </alternativeName>
    <alternativeName>
        <fullName evidence="9">RNA exonuclease 4</fullName>
    </alternativeName>
    <alternativeName>
        <fullName evidence="29">Voltage-gated potassium channel subunit Kv7.1</fullName>
    </alternativeName>
</protein>
<feature type="region of interest" description="Disordered" evidence="32">
    <location>
        <begin position="274"/>
        <end position="296"/>
    </location>
</feature>
<evidence type="ECO:0000256" key="19">
    <source>
        <dbReference type="ARBA" id="ARBA00022860"/>
    </source>
</evidence>
<dbReference type="GO" id="GO:0008076">
    <property type="term" value="C:voltage-gated potassium channel complex"/>
    <property type="evidence" value="ECO:0007669"/>
    <property type="project" value="UniProtKB-ARBA"/>
</dbReference>
<evidence type="ECO:0000313" key="35">
    <source>
        <dbReference type="EMBL" id="CAC5376210.1"/>
    </source>
</evidence>
<evidence type="ECO:0000313" key="36">
    <source>
        <dbReference type="Proteomes" id="UP000507470"/>
    </source>
</evidence>
<dbReference type="GO" id="GO:0045121">
    <property type="term" value="C:membrane raft"/>
    <property type="evidence" value="ECO:0007669"/>
    <property type="project" value="UniProtKB-SubCell"/>
</dbReference>
<comment type="similarity">
    <text evidence="7">Belongs to the potassium channel family. KQT (TC 1.A.1.15) subfamily. Kv7.1/KCNQ1 sub-subfamily.</text>
</comment>
<comment type="catalytic activity">
    <reaction evidence="31">
        <text>K(+)(in) = K(+)(out)</text>
        <dbReference type="Rhea" id="RHEA:29463"/>
        <dbReference type="ChEBI" id="CHEBI:29103"/>
    </reaction>
</comment>
<dbReference type="GO" id="GO:0006364">
    <property type="term" value="P:rRNA processing"/>
    <property type="evidence" value="ECO:0007669"/>
    <property type="project" value="InterPro"/>
</dbReference>
<keyword evidence="11" id="KW-0813">Transport</keyword>
<dbReference type="GO" id="GO:0005634">
    <property type="term" value="C:nucleus"/>
    <property type="evidence" value="ECO:0007669"/>
    <property type="project" value="UniProtKB-SubCell"/>
</dbReference>
<proteinExistence type="inferred from homology"/>
<evidence type="ECO:0000256" key="16">
    <source>
        <dbReference type="ARBA" id="ARBA00022801"/>
    </source>
</evidence>
<organism evidence="35 36">
    <name type="scientific">Mytilus coruscus</name>
    <name type="common">Sea mussel</name>
    <dbReference type="NCBI Taxonomy" id="42192"/>
    <lineage>
        <taxon>Eukaryota</taxon>
        <taxon>Metazoa</taxon>
        <taxon>Spiralia</taxon>
        <taxon>Lophotrochozoa</taxon>
        <taxon>Mollusca</taxon>
        <taxon>Bivalvia</taxon>
        <taxon>Autobranchia</taxon>
        <taxon>Pteriomorphia</taxon>
        <taxon>Mytilida</taxon>
        <taxon>Mytiloidea</taxon>
        <taxon>Mytilidae</taxon>
        <taxon>Mytilinae</taxon>
        <taxon>Mytilus</taxon>
    </lineage>
</organism>
<dbReference type="FunFam" id="1.10.287.70:FF:000113">
    <property type="entry name" value="Potassium voltage-gated channel subfamily KQT member 1"/>
    <property type="match status" value="1"/>
</dbReference>
<evidence type="ECO:0000256" key="5">
    <source>
        <dbReference type="ARBA" id="ARBA00004285"/>
    </source>
</evidence>
<keyword evidence="20" id="KW-0851">Voltage-gated channel</keyword>
<dbReference type="GO" id="GO:0051049">
    <property type="term" value="P:regulation of transport"/>
    <property type="evidence" value="ECO:0007669"/>
    <property type="project" value="UniProtKB-ARBA"/>
</dbReference>
<dbReference type="InterPro" id="IPR005821">
    <property type="entry name" value="Ion_trans_dom"/>
</dbReference>
<keyword evidence="12" id="KW-1003">Cell membrane</keyword>
<dbReference type="InterPro" id="IPR036397">
    <property type="entry name" value="RNaseH_sf"/>
</dbReference>
<dbReference type="AlphaFoldDB" id="A0A6J8AZT7"/>
<dbReference type="EMBL" id="CACVKT020002176">
    <property type="protein sequence ID" value="CAC5376210.1"/>
    <property type="molecule type" value="Genomic_DNA"/>
</dbReference>
<keyword evidence="13" id="KW-0633">Potassium transport</keyword>
<evidence type="ECO:0000256" key="7">
    <source>
        <dbReference type="ARBA" id="ARBA00009499"/>
    </source>
</evidence>
<evidence type="ECO:0000256" key="13">
    <source>
        <dbReference type="ARBA" id="ARBA00022538"/>
    </source>
</evidence>
<dbReference type="GO" id="GO:0005249">
    <property type="term" value="F:voltage-gated potassium channel activity"/>
    <property type="evidence" value="ECO:0007669"/>
    <property type="project" value="InterPro"/>
</dbReference>
<evidence type="ECO:0000256" key="4">
    <source>
        <dbReference type="ARBA" id="ARBA00004240"/>
    </source>
</evidence>
<keyword evidence="27" id="KW-0968">Cytoplasmic vesicle</keyword>
<keyword evidence="22 33" id="KW-1133">Transmembrane helix</keyword>
<keyword evidence="18" id="KW-0269">Exonuclease</keyword>
<feature type="compositionally biased region" description="Low complexity" evidence="32">
    <location>
        <begin position="285"/>
        <end position="296"/>
    </location>
</feature>
<evidence type="ECO:0000256" key="25">
    <source>
        <dbReference type="ARBA" id="ARBA00023242"/>
    </source>
</evidence>
<dbReference type="GO" id="GO:0005516">
    <property type="term" value="F:calmodulin binding"/>
    <property type="evidence" value="ECO:0007669"/>
    <property type="project" value="UniProtKB-KW"/>
</dbReference>
<feature type="transmembrane region" description="Helical" evidence="33">
    <location>
        <begin position="131"/>
        <end position="152"/>
    </location>
</feature>
<dbReference type="PANTHER" id="PTHR47735">
    <property type="entry name" value="POTASSIUM VOLTAGE-GATED CHANNEL SUBFAMILY KQT MEMBER 4"/>
    <property type="match status" value="1"/>
</dbReference>
<dbReference type="CDD" id="cd06144">
    <property type="entry name" value="REX4_like"/>
    <property type="match status" value="1"/>
</dbReference>
<reference evidence="35 36" key="1">
    <citation type="submission" date="2020-06" db="EMBL/GenBank/DDBJ databases">
        <authorList>
            <person name="Li R."/>
            <person name="Bekaert M."/>
        </authorList>
    </citation>
    <scope>NUCLEOTIDE SEQUENCE [LARGE SCALE GENOMIC DNA]</scope>
    <source>
        <strain evidence="36">wild</strain>
    </source>
</reference>
<dbReference type="InterPro" id="IPR012337">
    <property type="entry name" value="RNaseH-like_sf"/>
</dbReference>
<dbReference type="Pfam" id="PF03520">
    <property type="entry name" value="KCNQ_channel"/>
    <property type="match status" value="1"/>
</dbReference>